<organism evidence="2 3">
    <name type="scientific">Xenorhabdus doucetiae</name>
    <dbReference type="NCBI Taxonomy" id="351671"/>
    <lineage>
        <taxon>Bacteria</taxon>
        <taxon>Pseudomonadati</taxon>
        <taxon>Pseudomonadota</taxon>
        <taxon>Gammaproteobacteria</taxon>
        <taxon>Enterobacterales</taxon>
        <taxon>Morganellaceae</taxon>
        <taxon>Xenorhabdus</taxon>
    </lineage>
</organism>
<sequence>MSSSTQQPERLVRMMVMMMVKLNTVHMRVLYLYFRLFYTRMYVLNNDYT</sequence>
<protein>
    <submittedName>
        <fullName evidence="2">Uncharacterized protein</fullName>
    </submittedName>
</protein>
<evidence type="ECO:0000313" key="2">
    <source>
        <dbReference type="EMBL" id="CDG17228.1"/>
    </source>
</evidence>
<reference evidence="2 3" key="1">
    <citation type="submission" date="2013-07" db="EMBL/GenBank/DDBJ databases">
        <authorList>
            <person name="Genoscope - CEA"/>
        </authorList>
    </citation>
    <scope>NUCLEOTIDE SEQUENCE [LARGE SCALE GENOMIC DNA]</scope>
    <source>
        <strain evidence="3">FRM16 / DSM 17909</strain>
    </source>
</reference>
<dbReference type="KEGG" id="xdo:XDD1_1529"/>
<dbReference type="STRING" id="351671.XDD1_1529"/>
<dbReference type="Proteomes" id="UP000032721">
    <property type="component" value="Chromosome"/>
</dbReference>
<proteinExistence type="predicted"/>
<accession>A0A068QQL9</accession>
<dbReference type="HOGENOM" id="CLU_3142353_0_0_6"/>
<dbReference type="AlphaFoldDB" id="A0A068QQL9"/>
<keyword evidence="1" id="KW-1133">Transmembrane helix</keyword>
<evidence type="ECO:0000256" key="1">
    <source>
        <dbReference type="SAM" id="Phobius"/>
    </source>
</evidence>
<feature type="transmembrane region" description="Helical" evidence="1">
    <location>
        <begin position="12"/>
        <end position="34"/>
    </location>
</feature>
<keyword evidence="1" id="KW-0812">Transmembrane</keyword>
<name>A0A068QQL9_9GAMM</name>
<evidence type="ECO:0000313" key="3">
    <source>
        <dbReference type="Proteomes" id="UP000032721"/>
    </source>
</evidence>
<dbReference type="EMBL" id="FO704550">
    <property type="protein sequence ID" value="CDG17228.1"/>
    <property type="molecule type" value="Genomic_DNA"/>
</dbReference>
<gene>
    <name evidence="2" type="ORF">XDD1_1529</name>
</gene>
<keyword evidence="1" id="KW-0472">Membrane</keyword>